<dbReference type="InterPro" id="IPR006311">
    <property type="entry name" value="TAT_signal"/>
</dbReference>
<dbReference type="Proteomes" id="UP001596432">
    <property type="component" value="Unassembled WGS sequence"/>
</dbReference>
<name>A0ABD5Y1V2_9EURY</name>
<sequence>MTEREPAADDGGPGSVSRRDFLLTTGTVAGAGLSTAAVTGRGAAAPTVAASPAEHAAARDAVKRADAAVAVERAETTDGLERFAAGEVDALVGSRPMLPSERARVADEGVDYRGREIVSGAAVLRPPESSWVECLSPSGIAGTWAGDGPVETWAEVDSGVSRIAGALTRTVERGSEGPPGGEASSAPSADVLVRGSRAYQYAVGAGGVGYYEPGDWLVRTTAGDVDSATPVVRLAYLYADRDALSRSTVGEFARAYERRVAEGIGDVTYAERPFGPA</sequence>
<dbReference type="SUPFAM" id="SSF53850">
    <property type="entry name" value="Periplasmic binding protein-like II"/>
    <property type="match status" value="1"/>
</dbReference>
<protein>
    <recommendedName>
        <fullName evidence="4">Tat (Twin-arginine translocation) pathway signal sequence</fullName>
    </recommendedName>
</protein>
<dbReference type="PROSITE" id="PS51318">
    <property type="entry name" value="TAT"/>
    <property type="match status" value="1"/>
</dbReference>
<reference evidence="2 3" key="1">
    <citation type="journal article" date="2019" name="Int. J. Syst. Evol. Microbiol.">
        <title>The Global Catalogue of Microorganisms (GCM) 10K type strain sequencing project: providing services to taxonomists for standard genome sequencing and annotation.</title>
        <authorList>
            <consortium name="The Broad Institute Genomics Platform"/>
            <consortium name="The Broad Institute Genome Sequencing Center for Infectious Disease"/>
            <person name="Wu L."/>
            <person name="Ma J."/>
        </authorList>
    </citation>
    <scope>NUCLEOTIDE SEQUENCE [LARGE SCALE GENOMIC DNA]</scope>
    <source>
        <strain evidence="2 3">XZYJT29</strain>
    </source>
</reference>
<accession>A0ABD5Y1V2</accession>
<evidence type="ECO:0000256" key="1">
    <source>
        <dbReference type="SAM" id="MobiDB-lite"/>
    </source>
</evidence>
<dbReference type="GeneID" id="78819552"/>
<dbReference type="AlphaFoldDB" id="A0ABD5Y1V2"/>
<gene>
    <name evidence="2" type="ORF">ACFQMA_05535</name>
</gene>
<evidence type="ECO:0000313" key="3">
    <source>
        <dbReference type="Proteomes" id="UP001596432"/>
    </source>
</evidence>
<feature type="region of interest" description="Disordered" evidence="1">
    <location>
        <begin position="1"/>
        <end position="20"/>
    </location>
</feature>
<evidence type="ECO:0008006" key="4">
    <source>
        <dbReference type="Google" id="ProtNLM"/>
    </source>
</evidence>
<dbReference type="Gene3D" id="3.40.190.10">
    <property type="entry name" value="Periplasmic binding protein-like II"/>
    <property type="match status" value="2"/>
</dbReference>
<dbReference type="RefSeq" id="WP_274324895.1">
    <property type="nucleotide sequence ID" value="NZ_CP118158.1"/>
</dbReference>
<comment type="caution">
    <text evidence="2">The sequence shown here is derived from an EMBL/GenBank/DDBJ whole genome shotgun (WGS) entry which is preliminary data.</text>
</comment>
<evidence type="ECO:0000313" key="2">
    <source>
        <dbReference type="EMBL" id="MFC7139300.1"/>
    </source>
</evidence>
<dbReference type="EMBL" id="JBHTAS010000001">
    <property type="protein sequence ID" value="MFC7139300.1"/>
    <property type="molecule type" value="Genomic_DNA"/>
</dbReference>
<proteinExistence type="predicted"/>
<organism evidence="2 3">
    <name type="scientific">Halosimplex aquaticum</name>
    <dbReference type="NCBI Taxonomy" id="3026162"/>
    <lineage>
        <taxon>Archaea</taxon>
        <taxon>Methanobacteriati</taxon>
        <taxon>Methanobacteriota</taxon>
        <taxon>Stenosarchaea group</taxon>
        <taxon>Halobacteria</taxon>
        <taxon>Halobacteriales</taxon>
        <taxon>Haloarculaceae</taxon>
        <taxon>Halosimplex</taxon>
    </lineage>
</organism>
<keyword evidence="3" id="KW-1185">Reference proteome</keyword>